<dbReference type="Pfam" id="PF00089">
    <property type="entry name" value="Trypsin"/>
    <property type="match status" value="1"/>
</dbReference>
<reference evidence="13" key="1">
    <citation type="submission" date="2022-03" db="EMBL/GenBank/DDBJ databases">
        <authorList>
            <person name="Tunstrom K."/>
        </authorList>
    </citation>
    <scope>NUCLEOTIDE SEQUENCE</scope>
</reference>
<keyword evidence="4 10" id="KW-0645">Protease</keyword>
<dbReference type="CDD" id="cd00190">
    <property type="entry name" value="Tryp_SPc"/>
    <property type="match status" value="1"/>
</dbReference>
<accession>A0AAU9USR0</accession>
<dbReference type="InterPro" id="IPR001254">
    <property type="entry name" value="Trypsin_dom"/>
</dbReference>
<dbReference type="FunFam" id="2.40.10.10:FF:000047">
    <property type="entry name" value="Trypsin eta"/>
    <property type="match status" value="1"/>
</dbReference>
<evidence type="ECO:0000256" key="6">
    <source>
        <dbReference type="ARBA" id="ARBA00022825"/>
    </source>
</evidence>
<dbReference type="Gene3D" id="2.40.10.10">
    <property type="entry name" value="Trypsin-like serine proteases"/>
    <property type="match status" value="1"/>
</dbReference>
<evidence type="ECO:0000313" key="13">
    <source>
        <dbReference type="EMBL" id="CAH2102208.1"/>
    </source>
</evidence>
<evidence type="ECO:0000256" key="3">
    <source>
        <dbReference type="ARBA" id="ARBA00022525"/>
    </source>
</evidence>
<feature type="chain" id="PRO_5043773579" description="trypsin" evidence="11">
    <location>
        <begin position="21"/>
        <end position="255"/>
    </location>
</feature>
<evidence type="ECO:0000256" key="10">
    <source>
        <dbReference type="RuleBase" id="RU363034"/>
    </source>
</evidence>
<dbReference type="InterPro" id="IPR009003">
    <property type="entry name" value="Peptidase_S1_PA"/>
</dbReference>
<dbReference type="InterPro" id="IPR018114">
    <property type="entry name" value="TRYPSIN_HIS"/>
</dbReference>
<name>A0AAU9USR0_EUPED</name>
<dbReference type="Proteomes" id="UP001153954">
    <property type="component" value="Unassembled WGS sequence"/>
</dbReference>
<evidence type="ECO:0000256" key="9">
    <source>
        <dbReference type="ARBA" id="ARBA00038868"/>
    </source>
</evidence>
<evidence type="ECO:0000256" key="11">
    <source>
        <dbReference type="SAM" id="SignalP"/>
    </source>
</evidence>
<dbReference type="PRINTS" id="PR00722">
    <property type="entry name" value="CHYMOTRYPSIN"/>
</dbReference>
<dbReference type="InterPro" id="IPR033116">
    <property type="entry name" value="TRYPSIN_SER"/>
</dbReference>
<comment type="catalytic activity">
    <reaction evidence="8">
        <text>Preferential cleavage: Arg-|-Xaa, Lys-|-Xaa.</text>
        <dbReference type="EC" id="3.4.21.4"/>
    </reaction>
</comment>
<evidence type="ECO:0000313" key="14">
    <source>
        <dbReference type="Proteomes" id="UP001153954"/>
    </source>
</evidence>
<dbReference type="EC" id="3.4.21.4" evidence="9"/>
<proteinExistence type="inferred from homology"/>
<dbReference type="PANTHER" id="PTHR24276:SF91">
    <property type="entry name" value="AT26814P-RELATED"/>
    <property type="match status" value="1"/>
</dbReference>
<evidence type="ECO:0000259" key="12">
    <source>
        <dbReference type="PROSITE" id="PS50240"/>
    </source>
</evidence>
<comment type="caution">
    <text evidence="13">The sequence shown here is derived from an EMBL/GenBank/DDBJ whole genome shotgun (WGS) entry which is preliminary data.</text>
</comment>
<dbReference type="GO" id="GO:0004252">
    <property type="term" value="F:serine-type endopeptidase activity"/>
    <property type="evidence" value="ECO:0007669"/>
    <property type="project" value="UniProtKB-EC"/>
</dbReference>
<comment type="similarity">
    <text evidence="2">Belongs to the peptidase S1 family.</text>
</comment>
<dbReference type="PROSITE" id="PS50240">
    <property type="entry name" value="TRYPSIN_DOM"/>
    <property type="match status" value="1"/>
</dbReference>
<evidence type="ECO:0000256" key="2">
    <source>
        <dbReference type="ARBA" id="ARBA00007664"/>
    </source>
</evidence>
<dbReference type="InterPro" id="IPR050430">
    <property type="entry name" value="Peptidase_S1"/>
</dbReference>
<dbReference type="EMBL" id="CAKOGL010000025">
    <property type="protein sequence ID" value="CAH2102208.1"/>
    <property type="molecule type" value="Genomic_DNA"/>
</dbReference>
<keyword evidence="6 10" id="KW-0720">Serine protease</keyword>
<dbReference type="SMART" id="SM00020">
    <property type="entry name" value="Tryp_SPc"/>
    <property type="match status" value="1"/>
</dbReference>
<keyword evidence="3" id="KW-0964">Secreted</keyword>
<protein>
    <recommendedName>
        <fullName evidence="9">trypsin</fullName>
        <ecNumber evidence="9">3.4.21.4</ecNumber>
    </recommendedName>
</protein>
<comment type="subcellular location">
    <subcellularLocation>
        <location evidence="1">Secreted</location>
    </subcellularLocation>
</comment>
<keyword evidence="5 10" id="KW-0378">Hydrolase</keyword>
<gene>
    <name evidence="13" type="ORF">EEDITHA_LOCUS16873</name>
</gene>
<dbReference type="InterPro" id="IPR043504">
    <property type="entry name" value="Peptidase_S1_PA_chymotrypsin"/>
</dbReference>
<evidence type="ECO:0000256" key="8">
    <source>
        <dbReference type="ARBA" id="ARBA00036320"/>
    </source>
</evidence>
<dbReference type="AlphaFoldDB" id="A0AAU9USR0"/>
<keyword evidence="14" id="KW-1185">Reference proteome</keyword>
<keyword evidence="7" id="KW-1015">Disulfide bond</keyword>
<evidence type="ECO:0000256" key="1">
    <source>
        <dbReference type="ARBA" id="ARBA00004613"/>
    </source>
</evidence>
<organism evidence="13 14">
    <name type="scientific">Euphydryas editha</name>
    <name type="common">Edith's checkerspot</name>
    <dbReference type="NCBI Taxonomy" id="104508"/>
    <lineage>
        <taxon>Eukaryota</taxon>
        <taxon>Metazoa</taxon>
        <taxon>Ecdysozoa</taxon>
        <taxon>Arthropoda</taxon>
        <taxon>Hexapoda</taxon>
        <taxon>Insecta</taxon>
        <taxon>Pterygota</taxon>
        <taxon>Neoptera</taxon>
        <taxon>Endopterygota</taxon>
        <taxon>Lepidoptera</taxon>
        <taxon>Glossata</taxon>
        <taxon>Ditrysia</taxon>
        <taxon>Papilionoidea</taxon>
        <taxon>Nymphalidae</taxon>
        <taxon>Nymphalinae</taxon>
        <taxon>Euphydryas</taxon>
    </lineage>
</organism>
<dbReference type="GO" id="GO:0016485">
    <property type="term" value="P:protein processing"/>
    <property type="evidence" value="ECO:0007669"/>
    <property type="project" value="UniProtKB-ARBA"/>
</dbReference>
<dbReference type="GO" id="GO:0005576">
    <property type="term" value="C:extracellular region"/>
    <property type="evidence" value="ECO:0007669"/>
    <property type="project" value="UniProtKB-SubCell"/>
</dbReference>
<keyword evidence="11" id="KW-0732">Signal</keyword>
<dbReference type="SUPFAM" id="SSF50494">
    <property type="entry name" value="Trypsin-like serine proteases"/>
    <property type="match status" value="1"/>
</dbReference>
<evidence type="ECO:0000256" key="7">
    <source>
        <dbReference type="ARBA" id="ARBA00023157"/>
    </source>
</evidence>
<dbReference type="PROSITE" id="PS00134">
    <property type="entry name" value="TRYPSIN_HIS"/>
    <property type="match status" value="1"/>
</dbReference>
<dbReference type="PANTHER" id="PTHR24276">
    <property type="entry name" value="POLYSERASE-RELATED"/>
    <property type="match status" value="1"/>
</dbReference>
<evidence type="ECO:0000256" key="5">
    <source>
        <dbReference type="ARBA" id="ARBA00022801"/>
    </source>
</evidence>
<sequence length="255" mass="27012">MRALIILALGLAVATVGTSAQRIVGGSVTTINQYPFSAALLRSPFGSGTFSLGCGGSIINNRSVLTAAHCFNNYSGAYQWRIRVGSTNFNSGGVVVTVNSLIRHGSYSVSTGDADIAIMRINGAFSFNNNVGAASVAAYNPADNAPVWVIGWGTTTWLGAISVQLRHVQVWVVNQATCRARYDELGGRRISDNMLCTGYLDVGGRDACQGDSGGPVLHNNVIVGVTSWGHQCAHPRYPGVNARVSRYVSWITSNQ</sequence>
<feature type="domain" description="Peptidase S1" evidence="12">
    <location>
        <begin position="23"/>
        <end position="255"/>
    </location>
</feature>
<dbReference type="PROSITE" id="PS00135">
    <property type="entry name" value="TRYPSIN_SER"/>
    <property type="match status" value="1"/>
</dbReference>
<evidence type="ECO:0000256" key="4">
    <source>
        <dbReference type="ARBA" id="ARBA00022670"/>
    </source>
</evidence>
<dbReference type="InterPro" id="IPR001314">
    <property type="entry name" value="Peptidase_S1A"/>
</dbReference>
<feature type="signal peptide" evidence="11">
    <location>
        <begin position="1"/>
        <end position="20"/>
    </location>
</feature>